<feature type="transmembrane region" description="Helical" evidence="7">
    <location>
        <begin position="35"/>
        <end position="55"/>
    </location>
</feature>
<dbReference type="InterPro" id="IPR048279">
    <property type="entry name" value="MdtK-like"/>
</dbReference>
<protein>
    <submittedName>
        <fullName evidence="8">MATE family efflux transporter</fullName>
    </submittedName>
</protein>
<keyword evidence="9" id="KW-1185">Reference proteome</keyword>
<feature type="transmembrane region" description="Helical" evidence="7">
    <location>
        <begin position="397"/>
        <end position="416"/>
    </location>
</feature>
<dbReference type="EMBL" id="CP053085">
    <property type="protein sequence ID" value="QJR38091.1"/>
    <property type="molecule type" value="Genomic_DNA"/>
</dbReference>
<feature type="transmembrane region" description="Helical" evidence="7">
    <location>
        <begin position="330"/>
        <end position="353"/>
    </location>
</feature>
<feature type="transmembrane region" description="Helical" evidence="7">
    <location>
        <begin position="365"/>
        <end position="385"/>
    </location>
</feature>
<feature type="transmembrane region" description="Helical" evidence="7">
    <location>
        <begin position="75"/>
        <end position="97"/>
    </location>
</feature>
<dbReference type="GO" id="GO:0005886">
    <property type="term" value="C:plasma membrane"/>
    <property type="evidence" value="ECO:0007669"/>
    <property type="project" value="UniProtKB-SubCell"/>
</dbReference>
<feature type="transmembrane region" description="Helical" evidence="7">
    <location>
        <begin position="146"/>
        <end position="165"/>
    </location>
</feature>
<dbReference type="InterPro" id="IPR002528">
    <property type="entry name" value="MATE_fam"/>
</dbReference>
<dbReference type="Proteomes" id="UP000500938">
    <property type="component" value="Chromosome"/>
</dbReference>
<gene>
    <name evidence="8" type="ORF">HKW67_02940</name>
</gene>
<feature type="transmembrane region" description="Helical" evidence="7">
    <location>
        <begin position="298"/>
        <end position="318"/>
    </location>
</feature>
<dbReference type="PANTHER" id="PTHR43549:SF3">
    <property type="entry name" value="MULTIDRUG RESISTANCE PROTEIN YPNP-RELATED"/>
    <property type="match status" value="1"/>
</dbReference>
<keyword evidence="5 7" id="KW-1133">Transmembrane helix</keyword>
<feature type="transmembrane region" description="Helical" evidence="7">
    <location>
        <begin position="227"/>
        <end position="244"/>
    </location>
</feature>
<keyword evidence="2" id="KW-0813">Transport</keyword>
<proteinExistence type="predicted"/>
<evidence type="ECO:0000256" key="1">
    <source>
        <dbReference type="ARBA" id="ARBA00004651"/>
    </source>
</evidence>
<dbReference type="PIRSF" id="PIRSF006603">
    <property type="entry name" value="DinF"/>
    <property type="match status" value="1"/>
</dbReference>
<evidence type="ECO:0000256" key="5">
    <source>
        <dbReference type="ARBA" id="ARBA00022989"/>
    </source>
</evidence>
<dbReference type="KEGG" id="ggr:HKW67_02940"/>
<evidence type="ECO:0000256" key="7">
    <source>
        <dbReference type="SAM" id="Phobius"/>
    </source>
</evidence>
<dbReference type="NCBIfam" id="TIGR00797">
    <property type="entry name" value="matE"/>
    <property type="match status" value="1"/>
</dbReference>
<organism evidence="8 9">
    <name type="scientific">Gemmatimonas groenlandica</name>
    <dbReference type="NCBI Taxonomy" id="2732249"/>
    <lineage>
        <taxon>Bacteria</taxon>
        <taxon>Pseudomonadati</taxon>
        <taxon>Gemmatimonadota</taxon>
        <taxon>Gemmatimonadia</taxon>
        <taxon>Gemmatimonadales</taxon>
        <taxon>Gemmatimonadaceae</taxon>
        <taxon>Gemmatimonas</taxon>
    </lineage>
</organism>
<accession>A0A6M4J0R5</accession>
<reference evidence="8 9" key="1">
    <citation type="submission" date="2020-05" db="EMBL/GenBank/DDBJ databases">
        <title>Complete genome sequence of Gemmatimonas greenlandica TET16.</title>
        <authorList>
            <person name="Zeng Y."/>
        </authorList>
    </citation>
    <scope>NUCLEOTIDE SEQUENCE [LARGE SCALE GENOMIC DNA]</scope>
    <source>
        <strain evidence="8 9">TET16</strain>
    </source>
</reference>
<feature type="transmembrane region" description="Helical" evidence="7">
    <location>
        <begin position="264"/>
        <end position="286"/>
    </location>
</feature>
<sequence length="434" mass="46500">MALGMIFQTLYFLVDLFFVARLGDAAVAGVSAAGNVQFIIMSFTQILGVSTMALIAHAVGRKDQPDAELVFNQSVLWAFVCGIGTLIGGYALCGRYMSALGSNAETIAAGTSYLRWYIPGLALQFALVSMGSALRGTGIVKPGMLVQMLTVVLNIIFAPIFIAGWGTGRPLGVAGAGLASSLAIGIGVIATAVYFVRLEHYVTFKRELLSVRTDVLTRMLKIGVPPGAEFALMFVFTAVIYTAIKQFGAEAQAGYGIGSRLMQSMFLPAMAVAFSAAPMAGQNMGAGHLDRVRDTFKWAAIMGSIPMALLTLLCQWRPELLVQGFTQEAAVIAVASQFLSTISWNFVASGLGFTCGGMFQALGNTVPSLIASATRLITFAVPVWWLSHRPGFQIKQVWYLSVITMTLQAAFTLWLLRGELQRKELKMASARLAV</sequence>
<feature type="transmembrane region" description="Helical" evidence="7">
    <location>
        <begin position="117"/>
        <end position="134"/>
    </location>
</feature>
<dbReference type="GO" id="GO:0015297">
    <property type="term" value="F:antiporter activity"/>
    <property type="evidence" value="ECO:0007669"/>
    <property type="project" value="InterPro"/>
</dbReference>
<dbReference type="InterPro" id="IPR052031">
    <property type="entry name" value="Membrane_Transporter-Flippase"/>
</dbReference>
<keyword evidence="6 7" id="KW-0472">Membrane</keyword>
<dbReference type="AlphaFoldDB" id="A0A6M4J0R5"/>
<dbReference type="Pfam" id="PF01554">
    <property type="entry name" value="MatE"/>
    <property type="match status" value="2"/>
</dbReference>
<evidence type="ECO:0000256" key="4">
    <source>
        <dbReference type="ARBA" id="ARBA00022692"/>
    </source>
</evidence>
<evidence type="ECO:0000313" key="9">
    <source>
        <dbReference type="Proteomes" id="UP000500938"/>
    </source>
</evidence>
<feature type="transmembrane region" description="Helical" evidence="7">
    <location>
        <begin position="171"/>
        <end position="196"/>
    </location>
</feature>
<dbReference type="PANTHER" id="PTHR43549">
    <property type="entry name" value="MULTIDRUG RESISTANCE PROTEIN YPNP-RELATED"/>
    <property type="match status" value="1"/>
</dbReference>
<keyword evidence="4 7" id="KW-0812">Transmembrane</keyword>
<evidence type="ECO:0000256" key="2">
    <source>
        <dbReference type="ARBA" id="ARBA00022448"/>
    </source>
</evidence>
<dbReference type="GO" id="GO:0042910">
    <property type="term" value="F:xenobiotic transmembrane transporter activity"/>
    <property type="evidence" value="ECO:0007669"/>
    <property type="project" value="InterPro"/>
</dbReference>
<keyword evidence="3" id="KW-1003">Cell membrane</keyword>
<comment type="subcellular location">
    <subcellularLocation>
        <location evidence="1">Cell membrane</location>
        <topology evidence="1">Multi-pass membrane protein</topology>
    </subcellularLocation>
</comment>
<evidence type="ECO:0000313" key="8">
    <source>
        <dbReference type="EMBL" id="QJR38091.1"/>
    </source>
</evidence>
<evidence type="ECO:0000256" key="3">
    <source>
        <dbReference type="ARBA" id="ARBA00022475"/>
    </source>
</evidence>
<evidence type="ECO:0000256" key="6">
    <source>
        <dbReference type="ARBA" id="ARBA00023136"/>
    </source>
</evidence>
<name>A0A6M4J0R5_9BACT</name>